<protein>
    <submittedName>
        <fullName evidence="2">Uncharacterized protein</fullName>
    </submittedName>
</protein>
<proteinExistence type="predicted"/>
<name>A0A843WN97_COLES</name>
<accession>A0A843WN97</accession>
<feature type="compositionally biased region" description="Basic and acidic residues" evidence="1">
    <location>
        <begin position="82"/>
        <end position="95"/>
    </location>
</feature>
<gene>
    <name evidence="2" type="ORF">Taro_044266</name>
</gene>
<dbReference type="AlphaFoldDB" id="A0A843WN97"/>
<feature type="region of interest" description="Disordered" evidence="1">
    <location>
        <begin position="1"/>
        <end position="52"/>
    </location>
</feature>
<feature type="compositionally biased region" description="Polar residues" evidence="1">
    <location>
        <begin position="1"/>
        <end position="11"/>
    </location>
</feature>
<feature type="compositionally biased region" description="Low complexity" evidence="1">
    <location>
        <begin position="127"/>
        <end position="142"/>
    </location>
</feature>
<organism evidence="2 3">
    <name type="scientific">Colocasia esculenta</name>
    <name type="common">Wild taro</name>
    <name type="synonym">Arum esculentum</name>
    <dbReference type="NCBI Taxonomy" id="4460"/>
    <lineage>
        <taxon>Eukaryota</taxon>
        <taxon>Viridiplantae</taxon>
        <taxon>Streptophyta</taxon>
        <taxon>Embryophyta</taxon>
        <taxon>Tracheophyta</taxon>
        <taxon>Spermatophyta</taxon>
        <taxon>Magnoliopsida</taxon>
        <taxon>Liliopsida</taxon>
        <taxon>Araceae</taxon>
        <taxon>Aroideae</taxon>
        <taxon>Colocasieae</taxon>
        <taxon>Colocasia</taxon>
    </lineage>
</organism>
<sequence length="460" mass="48744">MYLNSTPQKSKSLMDGRGKGVETSDLEEPTMGGSSGGAPDAPIGDAQGASATPDFAAFMQLFQGFVHTMRRNQGSSETDKEEGERAAKALSDEGPGRAASPRAARRRPNGGLQRPWAAGQTMGTRCSTTDATDSHSPASADAAPHRHYRRGTATANAAPQVLSPTHPHLGPLPPCANTPTPAPSLPTQPHLVHLPPSLHTSPLRQHPHPGLLPPFATPPLPFCAPLLSPTPPPSSTRSTASVHRLGSGDIGNVYLAEIKCCSSLPAADQVLLLPPVSRLMVEGWSGCCVGEGERFSIRGSWGALVCGVRVGRVPAPCVSICWFVCVGGGGRLDLLGCERGRGKKKRKDGDSKVVVVKEKESGVDLMFQQRSTLEENKSSGCNGVDPMVLHGSTLHSYILVLGNGVDLMFQLRLTSEENKSLGCNGVDPMVLHGSTEVDLRRKYGVMGLTPWFFMGRPCIH</sequence>
<keyword evidence="3" id="KW-1185">Reference proteome</keyword>
<comment type="caution">
    <text evidence="2">The sequence shown here is derived from an EMBL/GenBank/DDBJ whole genome shotgun (WGS) entry which is preliminary data.</text>
</comment>
<evidence type="ECO:0000313" key="2">
    <source>
        <dbReference type="EMBL" id="MQM11359.1"/>
    </source>
</evidence>
<feature type="compositionally biased region" description="Pro residues" evidence="1">
    <location>
        <begin position="170"/>
        <end position="184"/>
    </location>
</feature>
<feature type="non-terminal residue" evidence="2">
    <location>
        <position position="1"/>
    </location>
</feature>
<feature type="region of interest" description="Disordered" evidence="1">
    <location>
        <begin position="160"/>
        <end position="184"/>
    </location>
</feature>
<evidence type="ECO:0000256" key="1">
    <source>
        <dbReference type="SAM" id="MobiDB-lite"/>
    </source>
</evidence>
<dbReference type="Proteomes" id="UP000652761">
    <property type="component" value="Unassembled WGS sequence"/>
</dbReference>
<dbReference type="EMBL" id="NMUH01004954">
    <property type="protein sequence ID" value="MQM11359.1"/>
    <property type="molecule type" value="Genomic_DNA"/>
</dbReference>
<feature type="region of interest" description="Disordered" evidence="1">
    <location>
        <begin position="69"/>
        <end position="147"/>
    </location>
</feature>
<feature type="compositionally biased region" description="Basic and acidic residues" evidence="1">
    <location>
        <begin position="12"/>
        <end position="22"/>
    </location>
</feature>
<evidence type="ECO:0000313" key="3">
    <source>
        <dbReference type="Proteomes" id="UP000652761"/>
    </source>
</evidence>
<reference evidence="2" key="1">
    <citation type="submission" date="2017-07" db="EMBL/GenBank/DDBJ databases">
        <title>Taro Niue Genome Assembly and Annotation.</title>
        <authorList>
            <person name="Atibalentja N."/>
            <person name="Keating K."/>
            <person name="Fields C.J."/>
        </authorList>
    </citation>
    <scope>NUCLEOTIDE SEQUENCE</scope>
    <source>
        <strain evidence="2">Niue_2</strain>
        <tissue evidence="2">Leaf</tissue>
    </source>
</reference>